<dbReference type="EMBL" id="JADBEB010000001">
    <property type="protein sequence ID" value="MBE1490681.1"/>
    <property type="molecule type" value="Genomic_DNA"/>
</dbReference>
<protein>
    <submittedName>
        <fullName evidence="2">DNA-binding PadR family transcriptional regulator</fullName>
    </submittedName>
</protein>
<dbReference type="InterPro" id="IPR036388">
    <property type="entry name" value="WH-like_DNA-bd_sf"/>
</dbReference>
<sequence length="184" mass="20494">MNLSRLMVLGLLASQGALHGHQIKLIARDTEVAQWGGIGIGALYRELRVMDDERLVRAVAVEQVGRRPVRTVYEITDAGRQELRTLRERAVCELRFGPDPLPVALLFGRVGDPSELAGFLDRRREVLAATIADLDAERDEHLAQGRIGALDAALFHRQVILLEAELRWLDEFGSILTTAEEPPQ</sequence>
<keyword evidence="3" id="KW-1185">Reference proteome</keyword>
<dbReference type="AlphaFoldDB" id="A0A927RAE5"/>
<dbReference type="GO" id="GO:0003677">
    <property type="term" value="F:DNA binding"/>
    <property type="evidence" value="ECO:0007669"/>
    <property type="project" value="UniProtKB-KW"/>
</dbReference>
<dbReference type="RefSeq" id="WP_192769922.1">
    <property type="nucleotide sequence ID" value="NZ_JADBEB010000001.1"/>
</dbReference>
<accession>A0A927RAE5</accession>
<dbReference type="Proteomes" id="UP000649753">
    <property type="component" value="Unassembled WGS sequence"/>
</dbReference>
<dbReference type="Gene3D" id="1.10.10.10">
    <property type="entry name" value="Winged helix-like DNA-binding domain superfamily/Winged helix DNA-binding domain"/>
    <property type="match status" value="1"/>
</dbReference>
<evidence type="ECO:0000313" key="3">
    <source>
        <dbReference type="Proteomes" id="UP000649753"/>
    </source>
</evidence>
<dbReference type="Pfam" id="PF03551">
    <property type="entry name" value="PadR"/>
    <property type="match status" value="1"/>
</dbReference>
<dbReference type="PANTHER" id="PTHR43252">
    <property type="entry name" value="TRANSCRIPTIONAL REGULATOR YQJI"/>
    <property type="match status" value="1"/>
</dbReference>
<keyword evidence="2" id="KW-0238">DNA-binding</keyword>
<feature type="domain" description="Transcription regulator PadR N-terminal" evidence="1">
    <location>
        <begin position="8"/>
        <end position="84"/>
    </location>
</feature>
<dbReference type="InterPro" id="IPR005149">
    <property type="entry name" value="Tscrpt_reg_PadR_N"/>
</dbReference>
<organism evidence="2 3">
    <name type="scientific">Plantactinospora soyae</name>
    <dbReference type="NCBI Taxonomy" id="1544732"/>
    <lineage>
        <taxon>Bacteria</taxon>
        <taxon>Bacillati</taxon>
        <taxon>Actinomycetota</taxon>
        <taxon>Actinomycetes</taxon>
        <taxon>Micromonosporales</taxon>
        <taxon>Micromonosporaceae</taxon>
        <taxon>Plantactinospora</taxon>
    </lineage>
</organism>
<dbReference type="InterPro" id="IPR036390">
    <property type="entry name" value="WH_DNA-bd_sf"/>
</dbReference>
<name>A0A927RAE5_9ACTN</name>
<reference evidence="2" key="1">
    <citation type="submission" date="2020-10" db="EMBL/GenBank/DDBJ databases">
        <title>Sequencing the genomes of 1000 actinobacteria strains.</title>
        <authorList>
            <person name="Klenk H.-P."/>
        </authorList>
    </citation>
    <scope>NUCLEOTIDE SEQUENCE</scope>
    <source>
        <strain evidence="2">DSM 46832</strain>
    </source>
</reference>
<dbReference type="SUPFAM" id="SSF46785">
    <property type="entry name" value="Winged helix' DNA-binding domain"/>
    <property type="match status" value="1"/>
</dbReference>
<evidence type="ECO:0000313" key="2">
    <source>
        <dbReference type="EMBL" id="MBE1490681.1"/>
    </source>
</evidence>
<gene>
    <name evidence="2" type="ORF">H4W31_006319</name>
</gene>
<proteinExistence type="predicted"/>
<comment type="caution">
    <text evidence="2">The sequence shown here is derived from an EMBL/GenBank/DDBJ whole genome shotgun (WGS) entry which is preliminary data.</text>
</comment>
<evidence type="ECO:0000259" key="1">
    <source>
        <dbReference type="Pfam" id="PF03551"/>
    </source>
</evidence>
<dbReference type="PANTHER" id="PTHR43252:SF2">
    <property type="entry name" value="TRANSCRIPTION REGULATOR, PADR-LIKE FAMILY"/>
    <property type="match status" value="1"/>
</dbReference>